<evidence type="ECO:0000259" key="1">
    <source>
        <dbReference type="PROSITE" id="PS50222"/>
    </source>
</evidence>
<feature type="domain" description="EF-hand" evidence="1">
    <location>
        <begin position="117"/>
        <end position="152"/>
    </location>
</feature>
<dbReference type="GO" id="GO:0005509">
    <property type="term" value="F:calcium ion binding"/>
    <property type="evidence" value="ECO:0007669"/>
    <property type="project" value="InterPro"/>
</dbReference>
<evidence type="ECO:0000313" key="2">
    <source>
        <dbReference type="EMBL" id="KAG5324617.1"/>
    </source>
</evidence>
<dbReference type="PANTHER" id="PTHR46763:SF1">
    <property type="entry name" value="DYNEIN REGULATORY COMPLEX PROTEIN 8"/>
    <property type="match status" value="1"/>
</dbReference>
<feature type="non-terminal residue" evidence="2">
    <location>
        <position position="222"/>
    </location>
</feature>
<dbReference type="InterPro" id="IPR011992">
    <property type="entry name" value="EF-hand-dom_pair"/>
</dbReference>
<dbReference type="Gene3D" id="1.10.238.10">
    <property type="entry name" value="EF-hand"/>
    <property type="match status" value="2"/>
</dbReference>
<feature type="non-terminal residue" evidence="2">
    <location>
        <position position="1"/>
    </location>
</feature>
<comment type="caution">
    <text evidence="2">The sequence shown here is derived from an EMBL/GenBank/DDBJ whole genome shotgun (WGS) entry which is preliminary data.</text>
</comment>
<dbReference type="Proteomes" id="UP000670152">
    <property type="component" value="Unassembled WGS sequence"/>
</dbReference>
<dbReference type="PROSITE" id="PS50222">
    <property type="entry name" value="EF_HAND_2"/>
    <property type="match status" value="1"/>
</dbReference>
<dbReference type="InterPro" id="IPR002048">
    <property type="entry name" value="EF_hand_dom"/>
</dbReference>
<dbReference type="OrthoDB" id="10260307at2759"/>
<dbReference type="AlphaFoldDB" id="A0A836EK51"/>
<dbReference type="Pfam" id="PF13499">
    <property type="entry name" value="EF-hand_7"/>
    <property type="match status" value="1"/>
</dbReference>
<gene>
    <name evidence="2" type="primary">Efcab2</name>
    <name evidence="2" type="ORF">G6Z77_0003031</name>
</gene>
<organism evidence="2 3">
    <name type="scientific">Acromyrmex heyeri</name>
    <dbReference type="NCBI Taxonomy" id="230685"/>
    <lineage>
        <taxon>Eukaryota</taxon>
        <taxon>Metazoa</taxon>
        <taxon>Ecdysozoa</taxon>
        <taxon>Arthropoda</taxon>
        <taxon>Hexapoda</taxon>
        <taxon>Insecta</taxon>
        <taxon>Pterygota</taxon>
        <taxon>Neoptera</taxon>
        <taxon>Endopterygota</taxon>
        <taxon>Hymenoptera</taxon>
        <taxon>Apocrita</taxon>
        <taxon>Aculeata</taxon>
        <taxon>Formicoidea</taxon>
        <taxon>Formicidae</taxon>
        <taxon>Myrmicinae</taxon>
        <taxon>Acromyrmex</taxon>
    </lineage>
</organism>
<dbReference type="SUPFAM" id="SSF47473">
    <property type="entry name" value="EF-hand"/>
    <property type="match status" value="1"/>
</dbReference>
<accession>A0A836EK51</accession>
<keyword evidence="3" id="KW-1185">Reference proteome</keyword>
<protein>
    <submittedName>
        <fullName evidence="2">DRC8 protein</fullName>
    </submittedName>
</protein>
<dbReference type="EMBL" id="JAANIB010007980">
    <property type="protein sequence ID" value="KAG5324617.1"/>
    <property type="molecule type" value="Genomic_DNA"/>
</dbReference>
<name>A0A836EK51_9HYME</name>
<dbReference type="PANTHER" id="PTHR46763">
    <property type="entry name" value="DYNEIN REGULATORY COMPLEX PROTEIN 8"/>
    <property type="match status" value="1"/>
</dbReference>
<reference evidence="2 3" key="1">
    <citation type="submission" date="2020-02" db="EMBL/GenBank/DDBJ databases">
        <title>Relaxed selection underlies rapid genomic changes in the transitions from sociality to social parasitism in ants.</title>
        <authorList>
            <person name="Bi X."/>
        </authorList>
    </citation>
    <scope>NUCLEOTIDE SEQUENCE [LARGE SCALE GENOMIC DNA]</scope>
    <source>
        <strain evidence="2">BGI-DK2014b</strain>
        <tissue evidence="2">Whole body</tissue>
    </source>
</reference>
<proteinExistence type="predicted"/>
<evidence type="ECO:0000313" key="3">
    <source>
        <dbReference type="Proteomes" id="UP000670152"/>
    </source>
</evidence>
<dbReference type="FunFam" id="1.10.238.10:FF:000001">
    <property type="entry name" value="Calmodulin 1"/>
    <property type="match status" value="1"/>
</dbReference>
<sequence length="222" mass="25700">IFSQMIQRPTLSLTLSPKKSILEKRLTVRRESEKLVIESLLEKRLYEAFDVFDNAEIGEVDVRDLGTIIRALGCVITEAELQEIQVEVEDVENNCVPINRFVEYMSKAINERKFKPAEPEELLKAFQLLDPENRGYIMKDDLEKSIMEIGEPFTKEEVADMMAVACDAETGKINYEHYINLLIVKIPKDINVYNIVDEIEAAKLAELPVKRKWENIFFRDNT</sequence>